<evidence type="ECO:0000313" key="2">
    <source>
        <dbReference type="Proteomes" id="UP001605036"/>
    </source>
</evidence>
<dbReference type="AlphaFoldDB" id="A0ABD1ZAH6"/>
<reference evidence="1 2" key="1">
    <citation type="submission" date="2024-09" db="EMBL/GenBank/DDBJ databases">
        <title>Chromosome-scale assembly of Riccia fluitans.</title>
        <authorList>
            <person name="Paukszto L."/>
            <person name="Sawicki J."/>
            <person name="Karawczyk K."/>
            <person name="Piernik-Szablinska J."/>
            <person name="Szczecinska M."/>
            <person name="Mazdziarz M."/>
        </authorList>
    </citation>
    <scope>NUCLEOTIDE SEQUENCE [LARGE SCALE GENOMIC DNA]</scope>
    <source>
        <strain evidence="1">Rf_01</strain>
        <tissue evidence="1">Aerial parts of the thallus</tissue>
    </source>
</reference>
<evidence type="ECO:0000313" key="1">
    <source>
        <dbReference type="EMBL" id="KAL2644771.1"/>
    </source>
</evidence>
<dbReference type="Proteomes" id="UP001605036">
    <property type="component" value="Unassembled WGS sequence"/>
</dbReference>
<protein>
    <submittedName>
        <fullName evidence="1">Uncharacterized protein</fullName>
    </submittedName>
</protein>
<keyword evidence="2" id="KW-1185">Reference proteome</keyword>
<organism evidence="1 2">
    <name type="scientific">Riccia fluitans</name>
    <dbReference type="NCBI Taxonomy" id="41844"/>
    <lineage>
        <taxon>Eukaryota</taxon>
        <taxon>Viridiplantae</taxon>
        <taxon>Streptophyta</taxon>
        <taxon>Embryophyta</taxon>
        <taxon>Marchantiophyta</taxon>
        <taxon>Marchantiopsida</taxon>
        <taxon>Marchantiidae</taxon>
        <taxon>Marchantiales</taxon>
        <taxon>Ricciaceae</taxon>
        <taxon>Riccia</taxon>
    </lineage>
</organism>
<dbReference type="EMBL" id="JBHFFA010000002">
    <property type="protein sequence ID" value="KAL2644771.1"/>
    <property type="molecule type" value="Genomic_DNA"/>
</dbReference>
<name>A0ABD1ZAH6_9MARC</name>
<comment type="caution">
    <text evidence="1">The sequence shown here is derived from an EMBL/GenBank/DDBJ whole genome shotgun (WGS) entry which is preliminary data.</text>
</comment>
<gene>
    <name evidence="1" type="ORF">R1flu_012358</name>
</gene>
<proteinExistence type="predicted"/>
<accession>A0ABD1ZAH6</accession>
<sequence length="124" mass="13654">MLSDDTKNSLSPFIDQMLCKFFRPGCKRVFANASGAIANVGDWFTSGAIFRLESLTRDVLGHPGQTVAQNEACFVSLESSRKMLSNDTKNTLSTFIDKKLCKFSRLGYHRTFISVGKAFASAGE</sequence>